<comment type="caution">
    <text evidence="1">The sequence shown here is derived from an EMBL/GenBank/DDBJ whole genome shotgun (WGS) entry which is preliminary data.</text>
</comment>
<dbReference type="OrthoDB" id="5343550at2"/>
<reference evidence="1 2" key="1">
    <citation type="journal article" date="2012" name="Proc. Natl. Acad. Sci. U.S.A.">
        <title>Genome and physiology of a model Epsilonproteobacterium responsible for sulfide detoxification in marine oxygen depletion zones.</title>
        <authorList>
            <person name="Grote J."/>
            <person name="Schott T."/>
            <person name="Bruckner C.G."/>
            <person name="Glockner F.O."/>
            <person name="Jost G."/>
            <person name="Teeling H."/>
            <person name="Labrenz M."/>
            <person name="Jurgens K."/>
        </authorList>
    </citation>
    <scope>NUCLEOTIDE SEQUENCE [LARGE SCALE GENOMIC DNA]</scope>
    <source>
        <strain evidence="1 2">GD1</strain>
    </source>
</reference>
<dbReference type="AlphaFoldDB" id="B6BHR1"/>
<accession>H1FTU7</accession>
<organism evidence="1 2">
    <name type="scientific">Sulfurimonas gotlandica (strain DSM 19862 / JCM 16533 / GD1)</name>
    <dbReference type="NCBI Taxonomy" id="929558"/>
    <lineage>
        <taxon>Bacteria</taxon>
        <taxon>Pseudomonadati</taxon>
        <taxon>Campylobacterota</taxon>
        <taxon>Epsilonproteobacteria</taxon>
        <taxon>Campylobacterales</taxon>
        <taxon>Sulfurimonadaceae</taxon>
        <taxon>Sulfurimonas</taxon>
    </lineage>
</organism>
<evidence type="ECO:0000313" key="2">
    <source>
        <dbReference type="Proteomes" id="UP000006431"/>
    </source>
</evidence>
<dbReference type="eggNOG" id="ENOG5032NTT">
    <property type="taxonomic scope" value="Bacteria"/>
</dbReference>
<dbReference type="STRING" id="929558.SMGD1_1537"/>
<dbReference type="EMBL" id="AFRZ01000001">
    <property type="protein sequence ID" value="EHP30061.1"/>
    <property type="molecule type" value="Genomic_DNA"/>
</dbReference>
<accession>B6BHR1</accession>
<name>B6BHR1_SULGG</name>
<proteinExistence type="predicted"/>
<dbReference type="PATRIC" id="fig|929558.5.peg.1528"/>
<keyword evidence="2" id="KW-1185">Reference proteome</keyword>
<dbReference type="HOGENOM" id="CLU_1757885_0_0_7"/>
<dbReference type="Proteomes" id="UP000006431">
    <property type="component" value="Unassembled WGS sequence"/>
</dbReference>
<protein>
    <submittedName>
        <fullName evidence="1">Uncharacterized protein</fullName>
    </submittedName>
</protein>
<dbReference type="RefSeq" id="WP_008335883.1">
    <property type="nucleotide sequence ID" value="NZ_AFRZ01000001.1"/>
</dbReference>
<gene>
    <name evidence="1" type="ORF">SMGD1_1537</name>
</gene>
<sequence length="126" mass="14406">MEKDDITTALASMIESVDGVLNVALYNDDNLNFSQPFRAMPRDHDMVILKDIFHKHENPKMILKLAYLTLANTAHVIIMEKKGIMDIEAIKALLEEFEFRAPNEIDIVDGYDLVMAKKMHMWGNGL</sequence>
<evidence type="ECO:0000313" key="1">
    <source>
        <dbReference type="EMBL" id="EHP30061.1"/>
    </source>
</evidence>